<keyword evidence="2" id="KW-1185">Reference proteome</keyword>
<accession>A0ACB7I9T1</accession>
<comment type="caution">
    <text evidence="1">The sequence shown here is derived from an EMBL/GenBank/DDBJ whole genome shotgun (WGS) entry which is preliminary data.</text>
</comment>
<gene>
    <name evidence="1" type="ORF">MANES_02G196950v8</name>
</gene>
<reference evidence="2" key="1">
    <citation type="journal article" date="2016" name="Nat. Biotechnol.">
        <title>Sequencing wild and cultivated cassava and related species reveals extensive interspecific hybridization and genetic diversity.</title>
        <authorList>
            <person name="Bredeson J.V."/>
            <person name="Lyons J.B."/>
            <person name="Prochnik S.E."/>
            <person name="Wu G.A."/>
            <person name="Ha C.M."/>
            <person name="Edsinger-Gonzales E."/>
            <person name="Grimwood J."/>
            <person name="Schmutz J."/>
            <person name="Rabbi I.Y."/>
            <person name="Egesi C."/>
            <person name="Nauluvula P."/>
            <person name="Lebot V."/>
            <person name="Ndunguru J."/>
            <person name="Mkamilo G."/>
            <person name="Bart R.S."/>
            <person name="Setter T.L."/>
            <person name="Gleadow R.M."/>
            <person name="Kulakow P."/>
            <person name="Ferguson M.E."/>
            <person name="Rounsley S."/>
            <person name="Rokhsar D.S."/>
        </authorList>
    </citation>
    <scope>NUCLEOTIDE SEQUENCE [LARGE SCALE GENOMIC DNA]</scope>
    <source>
        <strain evidence="2">cv. AM560-2</strain>
    </source>
</reference>
<organism evidence="1 2">
    <name type="scientific">Manihot esculenta</name>
    <name type="common">Cassava</name>
    <name type="synonym">Jatropha manihot</name>
    <dbReference type="NCBI Taxonomy" id="3983"/>
    <lineage>
        <taxon>Eukaryota</taxon>
        <taxon>Viridiplantae</taxon>
        <taxon>Streptophyta</taxon>
        <taxon>Embryophyta</taxon>
        <taxon>Tracheophyta</taxon>
        <taxon>Spermatophyta</taxon>
        <taxon>Magnoliopsida</taxon>
        <taxon>eudicotyledons</taxon>
        <taxon>Gunneridae</taxon>
        <taxon>Pentapetalae</taxon>
        <taxon>rosids</taxon>
        <taxon>fabids</taxon>
        <taxon>Malpighiales</taxon>
        <taxon>Euphorbiaceae</taxon>
        <taxon>Crotonoideae</taxon>
        <taxon>Manihoteae</taxon>
        <taxon>Manihot</taxon>
    </lineage>
</organism>
<dbReference type="Proteomes" id="UP000091857">
    <property type="component" value="Chromosome 2"/>
</dbReference>
<proteinExistence type="predicted"/>
<sequence>IIPNKPASKKRGKKHKMKRKEPEELERAAASGKLSKYGRVSMKCSQYREIGHNKRYHERESTSSNIRRRKKTNEKSEYKRTEKKIELQIENS</sequence>
<evidence type="ECO:0000313" key="1">
    <source>
        <dbReference type="EMBL" id="KAG8660803.1"/>
    </source>
</evidence>
<evidence type="ECO:0000313" key="2">
    <source>
        <dbReference type="Proteomes" id="UP000091857"/>
    </source>
</evidence>
<feature type="non-terminal residue" evidence="1">
    <location>
        <position position="1"/>
    </location>
</feature>
<feature type="non-terminal residue" evidence="1">
    <location>
        <position position="92"/>
    </location>
</feature>
<name>A0ACB7I9T1_MANES</name>
<protein>
    <submittedName>
        <fullName evidence="1">Uncharacterized protein</fullName>
    </submittedName>
</protein>
<dbReference type="EMBL" id="CM004388">
    <property type="protein sequence ID" value="KAG8660803.1"/>
    <property type="molecule type" value="Genomic_DNA"/>
</dbReference>